<dbReference type="RefSeq" id="WP_328336980.1">
    <property type="nucleotide sequence ID" value="NZ_CP107906.1"/>
</dbReference>
<sequence>MHRTHDPIELRTAGVLWFCTGETVEPYDSCPLCGEFHEVRTDRNGRYDLMCGRDRAVETTLVTSSVAEQNRRSWEPYLQERAMPELRLGWHVVFESTAKATYGGRKGSPRFKDALSVISPALAELEGRGVTGFGPGTACIEQPSHGKGCPYGILGAAGVSFGSSVPSEAGTGFIRAGLLTGYDQMPAFNPDHWAKRVEKNLRQGKPAPPSPAPEPLRMGPVQWSFGPGFLAMLEERRAEDEQTWAQTTRALFPDRHTDAKLAELARREVSERIALARSLTWETPLPSKPPPVADADCSTELVELLNVEFGLHEDLASKLNAASDRPLREVFFWLTWMRFSAWRRLADPGLVPQRSPNVPTGITGVWVGSLLDETHVLHWDRDTGWTRHPLPNPLPIPEFPNCS</sequence>
<gene>
    <name evidence="1" type="ORF">OHB29_05790</name>
</gene>
<dbReference type="EMBL" id="CP107906">
    <property type="protein sequence ID" value="WUG92565.1"/>
    <property type="molecule type" value="Genomic_DNA"/>
</dbReference>
<dbReference type="Proteomes" id="UP001341259">
    <property type="component" value="Chromosome"/>
</dbReference>
<protein>
    <submittedName>
        <fullName evidence="1">Uncharacterized protein</fullName>
    </submittedName>
</protein>
<reference evidence="1 2" key="1">
    <citation type="submission" date="2022-10" db="EMBL/GenBank/DDBJ databases">
        <title>The complete genomes of actinobacterial strains from the NBC collection.</title>
        <authorList>
            <person name="Joergensen T.S."/>
            <person name="Alvarez Arevalo M."/>
            <person name="Sterndorff E.B."/>
            <person name="Faurdal D."/>
            <person name="Vuksanovic O."/>
            <person name="Mourched A.-S."/>
            <person name="Charusanti P."/>
            <person name="Shaw S."/>
            <person name="Blin K."/>
            <person name="Weber T."/>
        </authorList>
    </citation>
    <scope>NUCLEOTIDE SEQUENCE [LARGE SCALE GENOMIC DNA]</scope>
    <source>
        <strain evidence="1 2">NBC_00456</strain>
    </source>
</reference>
<evidence type="ECO:0000313" key="1">
    <source>
        <dbReference type="EMBL" id="WUG92565.1"/>
    </source>
</evidence>
<keyword evidence="2" id="KW-1185">Reference proteome</keyword>
<organism evidence="1 2">
    <name type="scientific">Streptomyces violaceus</name>
    <name type="common">Streptomyces venezuelae</name>
    <dbReference type="NCBI Taxonomy" id="1936"/>
    <lineage>
        <taxon>Bacteria</taxon>
        <taxon>Bacillati</taxon>
        <taxon>Actinomycetota</taxon>
        <taxon>Actinomycetes</taxon>
        <taxon>Kitasatosporales</taxon>
        <taxon>Streptomycetaceae</taxon>
        <taxon>Streptomyces</taxon>
    </lineage>
</organism>
<accession>A0ABZ1NLU3</accession>
<name>A0ABZ1NLU3_STRVL</name>
<proteinExistence type="predicted"/>
<evidence type="ECO:0000313" key="2">
    <source>
        <dbReference type="Proteomes" id="UP001341259"/>
    </source>
</evidence>